<dbReference type="AlphaFoldDB" id="A0A1I1JH30"/>
<evidence type="ECO:0000256" key="7">
    <source>
        <dbReference type="ARBA" id="ARBA00019357"/>
    </source>
</evidence>
<keyword evidence="13" id="KW-0289">Folate biosynthesis</keyword>
<dbReference type="GO" id="GO:0004326">
    <property type="term" value="F:tetrahydrofolylpolyglutamate synthase activity"/>
    <property type="evidence" value="ECO:0007669"/>
    <property type="project" value="UniProtKB-EC"/>
</dbReference>
<keyword evidence="9" id="KW-0479">Metal-binding</keyword>
<sequence length="444" mass="48148">MTTAATKKSSGSLAEWLKRLEDLHSREIDLGLDRVGEVARRLGLPLTLQATRPQVITFAGTNGKGSTLAMTQSMALAAGLRVGSYTSPHFLHFNERIQLQGQAVTDALIIGAFERIDAARNQADLTSISLSYFEFATLAALVIFAEADLDLWLLEVGLGGRLDAVNIVDADVAVVTTIALDHQEYLGNDLQQIGREKAGIFRAGQAAVLGSQNLPASVRATAETLGCKVFQLGTEFYQFPNQNSWCWQGQNAQGESLEITSLPWPELPRANAAAAVQALELTGLPITDQARIQGLAQARVTGRMQRQGAWLLDVAHNPQAAEYLATRLAEEPGKKRLAILGMMADKDQLATITPLLSCIDEWMVTALPTARAEQPLVLEQLIKKQGGKVVYCNASTQPEPLYAQARQRLDAGEMDQVLVVGSFFTVALFLDLLQRKEMPPCATA</sequence>
<dbReference type="Proteomes" id="UP000199058">
    <property type="component" value="Unassembled WGS sequence"/>
</dbReference>
<evidence type="ECO:0000256" key="15">
    <source>
        <dbReference type="ARBA" id="ARBA00030592"/>
    </source>
</evidence>
<comment type="function">
    <text evidence="1">Functions in two distinct reactions of the de novo folate biosynthetic pathway. Catalyzes the addition of a glutamate residue to dihydropteroate (7,8-dihydropteroate or H2Pte) to form dihydrofolate (7,8-dihydrofolate monoglutamate or H2Pte-Glu). Also catalyzes successive additions of L-glutamate to tetrahydrofolate or 10-formyltetrahydrofolate or 5,10-methylenetetrahydrofolate, leading to folylpolyglutamate derivatives.</text>
</comment>
<comment type="catalytic activity">
    <reaction evidence="20">
        <text>7,8-dihydropteroate + L-glutamate + ATP = 7,8-dihydrofolate + ADP + phosphate + H(+)</text>
        <dbReference type="Rhea" id="RHEA:23584"/>
        <dbReference type="ChEBI" id="CHEBI:15378"/>
        <dbReference type="ChEBI" id="CHEBI:17839"/>
        <dbReference type="ChEBI" id="CHEBI:29985"/>
        <dbReference type="ChEBI" id="CHEBI:30616"/>
        <dbReference type="ChEBI" id="CHEBI:43474"/>
        <dbReference type="ChEBI" id="CHEBI:57451"/>
        <dbReference type="ChEBI" id="CHEBI:456216"/>
        <dbReference type="EC" id="6.3.2.12"/>
    </reaction>
</comment>
<comment type="catalytic activity">
    <reaction evidence="17">
        <text>(6S)-5,6,7,8-tetrahydrofolyl-(gamma-L-Glu)(n) + L-glutamate + ATP = (6S)-5,6,7,8-tetrahydrofolyl-(gamma-L-Glu)(n+1) + ADP + phosphate + H(+)</text>
        <dbReference type="Rhea" id="RHEA:10580"/>
        <dbReference type="Rhea" id="RHEA-COMP:14738"/>
        <dbReference type="Rhea" id="RHEA-COMP:14740"/>
        <dbReference type="ChEBI" id="CHEBI:15378"/>
        <dbReference type="ChEBI" id="CHEBI:29985"/>
        <dbReference type="ChEBI" id="CHEBI:30616"/>
        <dbReference type="ChEBI" id="CHEBI:43474"/>
        <dbReference type="ChEBI" id="CHEBI:141005"/>
        <dbReference type="ChEBI" id="CHEBI:456216"/>
        <dbReference type="EC" id="6.3.2.17"/>
    </reaction>
</comment>
<feature type="domain" description="Mur ligase C-terminal" evidence="22">
    <location>
        <begin position="303"/>
        <end position="423"/>
    </location>
</feature>
<dbReference type="EC" id="6.3.2.17" evidence="6"/>
<dbReference type="GO" id="GO:0046656">
    <property type="term" value="P:folic acid biosynthetic process"/>
    <property type="evidence" value="ECO:0007669"/>
    <property type="project" value="UniProtKB-KW"/>
</dbReference>
<feature type="domain" description="Mur ligase central" evidence="23">
    <location>
        <begin position="59"/>
        <end position="235"/>
    </location>
</feature>
<dbReference type="InterPro" id="IPR036615">
    <property type="entry name" value="Mur_ligase_C_dom_sf"/>
</dbReference>
<gene>
    <name evidence="24" type="ORF">SAMN05660443_2668</name>
</gene>
<dbReference type="Gene3D" id="3.90.190.20">
    <property type="entry name" value="Mur ligase, C-terminal domain"/>
    <property type="match status" value="1"/>
</dbReference>
<dbReference type="PANTHER" id="PTHR11136:SF0">
    <property type="entry name" value="DIHYDROFOLATE SYNTHETASE-RELATED"/>
    <property type="match status" value="1"/>
</dbReference>
<evidence type="ECO:0000259" key="23">
    <source>
        <dbReference type="Pfam" id="PF08245"/>
    </source>
</evidence>
<dbReference type="NCBIfam" id="TIGR01499">
    <property type="entry name" value="folC"/>
    <property type="match status" value="1"/>
</dbReference>
<dbReference type="PIRSF" id="PIRSF001563">
    <property type="entry name" value="Folylpolyglu_synth"/>
    <property type="match status" value="1"/>
</dbReference>
<evidence type="ECO:0000256" key="2">
    <source>
        <dbReference type="ARBA" id="ARBA00004799"/>
    </source>
</evidence>
<evidence type="ECO:0000256" key="11">
    <source>
        <dbReference type="ARBA" id="ARBA00022840"/>
    </source>
</evidence>
<dbReference type="GO" id="GO:0046654">
    <property type="term" value="P:tetrahydrofolate biosynthetic process"/>
    <property type="evidence" value="ECO:0007669"/>
    <property type="project" value="UniProtKB-UniPathway"/>
</dbReference>
<dbReference type="GO" id="GO:0046872">
    <property type="term" value="F:metal ion binding"/>
    <property type="evidence" value="ECO:0007669"/>
    <property type="project" value="UniProtKB-KW"/>
</dbReference>
<evidence type="ECO:0000256" key="14">
    <source>
        <dbReference type="ARBA" id="ARBA00030048"/>
    </source>
</evidence>
<evidence type="ECO:0000256" key="18">
    <source>
        <dbReference type="ARBA" id="ARBA00047808"/>
    </source>
</evidence>
<comment type="pathway">
    <text evidence="2">Cofactor biosynthesis; tetrahydrofolate biosynthesis; 7,8-dihydrofolate from 2-amino-4-hydroxy-6-hydroxymethyl-7,8-dihydropteridine diphosphate and 4-aminobenzoate: step 2/2.</text>
</comment>
<evidence type="ECO:0000256" key="12">
    <source>
        <dbReference type="ARBA" id="ARBA00022842"/>
    </source>
</evidence>
<dbReference type="PANTHER" id="PTHR11136">
    <property type="entry name" value="FOLYLPOLYGLUTAMATE SYNTHASE-RELATED"/>
    <property type="match status" value="1"/>
</dbReference>
<dbReference type="UniPathway" id="UPA00077">
    <property type="reaction ID" value="UER00157"/>
</dbReference>
<evidence type="ECO:0000313" key="24">
    <source>
        <dbReference type="EMBL" id="SFC44760.1"/>
    </source>
</evidence>
<dbReference type="SUPFAM" id="SSF53244">
    <property type="entry name" value="MurD-like peptide ligases, peptide-binding domain"/>
    <property type="match status" value="1"/>
</dbReference>
<dbReference type="InterPro" id="IPR001645">
    <property type="entry name" value="Folylpolyglutamate_synth"/>
</dbReference>
<evidence type="ECO:0000256" key="16">
    <source>
        <dbReference type="ARBA" id="ARBA00032510"/>
    </source>
</evidence>
<dbReference type="Gene3D" id="3.40.1190.10">
    <property type="entry name" value="Mur-like, catalytic domain"/>
    <property type="match status" value="1"/>
</dbReference>
<evidence type="ECO:0000256" key="17">
    <source>
        <dbReference type="ARBA" id="ARBA00047493"/>
    </source>
</evidence>
<dbReference type="NCBIfam" id="NF008101">
    <property type="entry name" value="PRK10846.1"/>
    <property type="match status" value="1"/>
</dbReference>
<dbReference type="GO" id="GO:0005524">
    <property type="term" value="F:ATP binding"/>
    <property type="evidence" value="ECO:0007669"/>
    <property type="project" value="UniProtKB-KW"/>
</dbReference>
<keyword evidence="11 21" id="KW-0067">ATP-binding</keyword>
<dbReference type="Pfam" id="PF08245">
    <property type="entry name" value="Mur_ligase_M"/>
    <property type="match status" value="1"/>
</dbReference>
<comment type="catalytic activity">
    <reaction evidence="19">
        <text>(6R)-5,10-methylenetetrahydrofolyl-(gamma-L-Glu)(n) + L-glutamate + ATP = (6R)-5,10-methylenetetrahydrofolyl-(gamma-L-Glu)(n+1) + ADP + phosphate + H(+)</text>
        <dbReference type="Rhea" id="RHEA:51912"/>
        <dbReference type="Rhea" id="RHEA-COMP:13257"/>
        <dbReference type="Rhea" id="RHEA-COMP:13258"/>
        <dbReference type="ChEBI" id="CHEBI:15378"/>
        <dbReference type="ChEBI" id="CHEBI:29985"/>
        <dbReference type="ChEBI" id="CHEBI:30616"/>
        <dbReference type="ChEBI" id="CHEBI:43474"/>
        <dbReference type="ChEBI" id="CHEBI:136572"/>
        <dbReference type="ChEBI" id="CHEBI:456216"/>
        <dbReference type="EC" id="6.3.2.17"/>
    </reaction>
</comment>
<dbReference type="RefSeq" id="WP_091964670.1">
    <property type="nucleotide sequence ID" value="NZ_FOLH01000006.1"/>
</dbReference>
<keyword evidence="12" id="KW-0460">Magnesium</keyword>
<keyword evidence="8 21" id="KW-0436">Ligase</keyword>
<evidence type="ECO:0000256" key="19">
    <source>
        <dbReference type="ARBA" id="ARBA00049035"/>
    </source>
</evidence>
<dbReference type="SUPFAM" id="SSF53623">
    <property type="entry name" value="MurD-like peptide ligases, catalytic domain"/>
    <property type="match status" value="1"/>
</dbReference>
<dbReference type="GO" id="GO:0008841">
    <property type="term" value="F:dihydrofolate synthase activity"/>
    <property type="evidence" value="ECO:0007669"/>
    <property type="project" value="UniProtKB-EC"/>
</dbReference>
<dbReference type="InterPro" id="IPR004101">
    <property type="entry name" value="Mur_ligase_C"/>
</dbReference>
<evidence type="ECO:0000256" key="20">
    <source>
        <dbReference type="ARBA" id="ARBA00049161"/>
    </source>
</evidence>
<comment type="similarity">
    <text evidence="4 21">Belongs to the folylpolyglutamate synthase family.</text>
</comment>
<keyword evidence="10 21" id="KW-0547">Nucleotide-binding</keyword>
<dbReference type="InterPro" id="IPR013221">
    <property type="entry name" value="Mur_ligase_cen"/>
</dbReference>
<proteinExistence type="inferred from homology"/>
<evidence type="ECO:0000256" key="1">
    <source>
        <dbReference type="ARBA" id="ARBA00002714"/>
    </source>
</evidence>
<evidence type="ECO:0000256" key="6">
    <source>
        <dbReference type="ARBA" id="ARBA00013025"/>
    </source>
</evidence>
<dbReference type="GO" id="GO:0005737">
    <property type="term" value="C:cytoplasm"/>
    <property type="evidence" value="ECO:0007669"/>
    <property type="project" value="TreeGrafter"/>
</dbReference>
<organism evidence="24 25">
    <name type="scientific">Marinospirillum celere</name>
    <dbReference type="NCBI Taxonomy" id="1122252"/>
    <lineage>
        <taxon>Bacteria</taxon>
        <taxon>Pseudomonadati</taxon>
        <taxon>Pseudomonadota</taxon>
        <taxon>Gammaproteobacteria</taxon>
        <taxon>Oceanospirillales</taxon>
        <taxon>Oceanospirillaceae</taxon>
        <taxon>Marinospirillum</taxon>
    </lineage>
</organism>
<evidence type="ECO:0000256" key="5">
    <source>
        <dbReference type="ARBA" id="ARBA00013023"/>
    </source>
</evidence>
<protein>
    <recommendedName>
        <fullName evidence="7">Dihydrofolate synthase/folylpolyglutamate synthase</fullName>
        <ecNumber evidence="5">6.3.2.12</ecNumber>
        <ecNumber evidence="6">6.3.2.17</ecNumber>
    </recommendedName>
    <alternativeName>
        <fullName evidence="16">Folylpoly-gamma-glutamate synthetase-dihydrofolate synthetase</fullName>
    </alternativeName>
    <alternativeName>
        <fullName evidence="14">Folylpolyglutamate synthetase</fullName>
    </alternativeName>
    <alternativeName>
        <fullName evidence="15">Tetrahydrofolylpolyglutamate synthase</fullName>
    </alternativeName>
</protein>
<dbReference type="Pfam" id="PF02875">
    <property type="entry name" value="Mur_ligase_C"/>
    <property type="match status" value="1"/>
</dbReference>
<evidence type="ECO:0000313" key="25">
    <source>
        <dbReference type="Proteomes" id="UP000199058"/>
    </source>
</evidence>
<dbReference type="InterPro" id="IPR036565">
    <property type="entry name" value="Mur-like_cat_sf"/>
</dbReference>
<evidence type="ECO:0000256" key="9">
    <source>
        <dbReference type="ARBA" id="ARBA00022723"/>
    </source>
</evidence>
<dbReference type="EMBL" id="FOLH01000006">
    <property type="protein sequence ID" value="SFC44760.1"/>
    <property type="molecule type" value="Genomic_DNA"/>
</dbReference>
<evidence type="ECO:0000256" key="4">
    <source>
        <dbReference type="ARBA" id="ARBA00008276"/>
    </source>
</evidence>
<comment type="pathway">
    <text evidence="3">Cofactor biosynthesis; tetrahydrofolylpolyglutamate biosynthesis.</text>
</comment>
<evidence type="ECO:0000259" key="22">
    <source>
        <dbReference type="Pfam" id="PF02875"/>
    </source>
</evidence>
<comment type="catalytic activity">
    <reaction evidence="18">
        <text>10-formyltetrahydrofolyl-(gamma-L-Glu)(n) + L-glutamate + ATP = 10-formyltetrahydrofolyl-(gamma-L-Glu)(n+1) + ADP + phosphate + H(+)</text>
        <dbReference type="Rhea" id="RHEA:51904"/>
        <dbReference type="Rhea" id="RHEA-COMP:13088"/>
        <dbReference type="Rhea" id="RHEA-COMP:14300"/>
        <dbReference type="ChEBI" id="CHEBI:15378"/>
        <dbReference type="ChEBI" id="CHEBI:29985"/>
        <dbReference type="ChEBI" id="CHEBI:30616"/>
        <dbReference type="ChEBI" id="CHEBI:43474"/>
        <dbReference type="ChEBI" id="CHEBI:134413"/>
        <dbReference type="ChEBI" id="CHEBI:456216"/>
        <dbReference type="EC" id="6.3.2.17"/>
    </reaction>
</comment>
<keyword evidence="25" id="KW-1185">Reference proteome</keyword>
<name>A0A1I1JH30_9GAMM</name>
<dbReference type="STRING" id="1122252.SAMN05660443_2668"/>
<evidence type="ECO:0000256" key="21">
    <source>
        <dbReference type="PIRNR" id="PIRNR001563"/>
    </source>
</evidence>
<dbReference type="EC" id="6.3.2.12" evidence="5"/>
<dbReference type="OrthoDB" id="9809356at2"/>
<evidence type="ECO:0000256" key="8">
    <source>
        <dbReference type="ARBA" id="ARBA00022598"/>
    </source>
</evidence>
<evidence type="ECO:0000256" key="13">
    <source>
        <dbReference type="ARBA" id="ARBA00022909"/>
    </source>
</evidence>
<reference evidence="24 25" key="1">
    <citation type="submission" date="2016-10" db="EMBL/GenBank/DDBJ databases">
        <authorList>
            <person name="de Groot N.N."/>
        </authorList>
    </citation>
    <scope>NUCLEOTIDE SEQUENCE [LARGE SCALE GENOMIC DNA]</scope>
    <source>
        <strain evidence="24 25">DSM 18438</strain>
    </source>
</reference>
<evidence type="ECO:0000256" key="10">
    <source>
        <dbReference type="ARBA" id="ARBA00022741"/>
    </source>
</evidence>
<accession>A0A1I1JH30</accession>
<evidence type="ECO:0000256" key="3">
    <source>
        <dbReference type="ARBA" id="ARBA00005150"/>
    </source>
</evidence>